<keyword evidence="3" id="KW-0479">Metal-binding</keyword>
<dbReference type="InterPro" id="IPR025877">
    <property type="entry name" value="MobA-like_NTP_Trfase"/>
</dbReference>
<proteinExistence type="predicted"/>
<keyword evidence="10" id="KW-0548">Nucleotidyltransferase</keyword>
<reference evidence="11" key="1">
    <citation type="journal article" date="2019" name="Int. J. Syst. Evol. Microbiol.">
        <title>The Global Catalogue of Microorganisms (GCM) 10K type strain sequencing project: providing services to taxonomists for standard genome sequencing and annotation.</title>
        <authorList>
            <consortium name="The Broad Institute Genomics Platform"/>
            <consortium name="The Broad Institute Genome Sequencing Center for Infectious Disease"/>
            <person name="Wu L."/>
            <person name="Ma J."/>
        </authorList>
    </citation>
    <scope>NUCLEOTIDE SEQUENCE [LARGE SCALE GENOMIC DNA]</scope>
    <source>
        <strain evidence="11">CCUG 57508</strain>
    </source>
</reference>
<evidence type="ECO:0000256" key="4">
    <source>
        <dbReference type="ARBA" id="ARBA00022741"/>
    </source>
</evidence>
<dbReference type="RefSeq" id="WP_386054278.1">
    <property type="nucleotide sequence ID" value="NZ_JBHTKH010000016.1"/>
</dbReference>
<dbReference type="EMBL" id="JBHTKH010000016">
    <property type="protein sequence ID" value="MFD1056224.1"/>
    <property type="molecule type" value="Genomic_DNA"/>
</dbReference>
<feature type="compositionally biased region" description="Basic and acidic residues" evidence="8">
    <location>
        <begin position="192"/>
        <end position="205"/>
    </location>
</feature>
<evidence type="ECO:0000256" key="5">
    <source>
        <dbReference type="ARBA" id="ARBA00022842"/>
    </source>
</evidence>
<feature type="domain" description="MobA-like NTP transferase" evidence="9">
    <location>
        <begin position="11"/>
        <end position="158"/>
    </location>
</feature>
<dbReference type="Pfam" id="PF12804">
    <property type="entry name" value="NTP_transf_3"/>
    <property type="match status" value="1"/>
</dbReference>
<sequence>MTRPAATDPVVVVLTGGASRRMGSHKPTLDVAGRPLVARVLDAAVPHAALVVGPGQGVPDGVPVVMERVPGGGPVSAIAYAVAAVRANVTRVTHPDAVVVLAADLPFVTPAHVSRLLEALTSADLAVTVDTDGRTNWLCAAWRTETLTARLAELGDVGDAYGRSMRELCDGIRTVPVDDPDGVATDVDTPADLERARERAQRPLD</sequence>
<accession>A0ABW3N3K3</accession>
<keyword evidence="7" id="KW-0501">Molybdenum cofactor biosynthesis</keyword>
<evidence type="ECO:0000313" key="11">
    <source>
        <dbReference type="Proteomes" id="UP001597046"/>
    </source>
</evidence>
<dbReference type="Gene3D" id="3.90.550.10">
    <property type="entry name" value="Spore Coat Polysaccharide Biosynthesis Protein SpsA, Chain A"/>
    <property type="match status" value="1"/>
</dbReference>
<dbReference type="GO" id="GO:0016779">
    <property type="term" value="F:nucleotidyltransferase activity"/>
    <property type="evidence" value="ECO:0007669"/>
    <property type="project" value="UniProtKB-KW"/>
</dbReference>
<keyword evidence="1" id="KW-0963">Cytoplasm</keyword>
<comment type="caution">
    <text evidence="10">The sequence shown here is derived from an EMBL/GenBank/DDBJ whole genome shotgun (WGS) entry which is preliminary data.</text>
</comment>
<keyword evidence="5" id="KW-0460">Magnesium</keyword>
<feature type="region of interest" description="Disordered" evidence="8">
    <location>
        <begin position="177"/>
        <end position="205"/>
    </location>
</feature>
<keyword evidence="6" id="KW-0342">GTP-binding</keyword>
<evidence type="ECO:0000256" key="2">
    <source>
        <dbReference type="ARBA" id="ARBA00022679"/>
    </source>
</evidence>
<evidence type="ECO:0000256" key="6">
    <source>
        <dbReference type="ARBA" id="ARBA00023134"/>
    </source>
</evidence>
<evidence type="ECO:0000256" key="3">
    <source>
        <dbReference type="ARBA" id="ARBA00022723"/>
    </source>
</evidence>
<evidence type="ECO:0000313" key="10">
    <source>
        <dbReference type="EMBL" id="MFD1056224.1"/>
    </source>
</evidence>
<keyword evidence="11" id="KW-1185">Reference proteome</keyword>
<dbReference type="PANTHER" id="PTHR19136">
    <property type="entry name" value="MOLYBDENUM COFACTOR GUANYLYLTRANSFERASE"/>
    <property type="match status" value="1"/>
</dbReference>
<keyword evidence="4" id="KW-0547">Nucleotide-binding</keyword>
<evidence type="ECO:0000256" key="8">
    <source>
        <dbReference type="SAM" id="MobiDB-lite"/>
    </source>
</evidence>
<dbReference type="InterPro" id="IPR029044">
    <property type="entry name" value="Nucleotide-diphossugar_trans"/>
</dbReference>
<gene>
    <name evidence="10" type="ORF">ACFQ2V_18080</name>
</gene>
<keyword evidence="2" id="KW-0808">Transferase</keyword>
<name>A0ABW3N3K3_9MICO</name>
<dbReference type="SUPFAM" id="SSF53448">
    <property type="entry name" value="Nucleotide-diphospho-sugar transferases"/>
    <property type="match status" value="1"/>
</dbReference>
<organism evidence="10 11">
    <name type="scientific">Terrabacter terrigena</name>
    <dbReference type="NCBI Taxonomy" id="574718"/>
    <lineage>
        <taxon>Bacteria</taxon>
        <taxon>Bacillati</taxon>
        <taxon>Actinomycetota</taxon>
        <taxon>Actinomycetes</taxon>
        <taxon>Micrococcales</taxon>
        <taxon>Intrasporangiaceae</taxon>
        <taxon>Terrabacter</taxon>
    </lineage>
</organism>
<dbReference type="InterPro" id="IPR013482">
    <property type="entry name" value="Molybde_CF_guanTrfase"/>
</dbReference>
<protein>
    <submittedName>
        <fullName evidence="10">Molybdenum cofactor guanylyltransferase</fullName>
    </submittedName>
</protein>
<dbReference type="PANTHER" id="PTHR19136:SF81">
    <property type="entry name" value="MOLYBDENUM COFACTOR GUANYLYLTRANSFERASE"/>
    <property type="match status" value="1"/>
</dbReference>
<evidence type="ECO:0000256" key="7">
    <source>
        <dbReference type="ARBA" id="ARBA00023150"/>
    </source>
</evidence>
<evidence type="ECO:0000259" key="9">
    <source>
        <dbReference type="Pfam" id="PF12804"/>
    </source>
</evidence>
<evidence type="ECO:0000256" key="1">
    <source>
        <dbReference type="ARBA" id="ARBA00022490"/>
    </source>
</evidence>
<dbReference type="CDD" id="cd02503">
    <property type="entry name" value="MobA"/>
    <property type="match status" value="1"/>
</dbReference>
<dbReference type="Proteomes" id="UP001597046">
    <property type="component" value="Unassembled WGS sequence"/>
</dbReference>